<keyword evidence="6 7" id="KW-0648">Protein biosynthesis</keyword>
<evidence type="ECO:0000256" key="3">
    <source>
        <dbReference type="ARBA" id="ARBA00022598"/>
    </source>
</evidence>
<comment type="similarity">
    <text evidence="7">Belongs to the amidase family. GatA subfamily.</text>
</comment>
<evidence type="ECO:0000256" key="4">
    <source>
        <dbReference type="ARBA" id="ARBA00022741"/>
    </source>
</evidence>
<sequence length="481" mass="52246">MRRFNSLTEVRNELAAGNITCRQLVEYYLDNIARKAHLNAFLEVWADEARQQADAVDAKIAAGTAGKLAGMVIGLKDVLAYKGHALQSSSHILDGFKSLFTGTAVQRLLDEDAILIGRQNCDEFAMGASNETSYFGPARNELDPERVPGGSSGGSAVAVQADMCLASIGSDTGGSVRQPAAFCGVIGLKPTYSRISRYGLIAYASSFDQVGPITRSVEDAALLLEVMAGPDEFDSTVSQEPVPAYSQSLEPQAHYRIGYIRDTLERPGLSPDIKQATENVIEQLRGQGHVVDAVDFPYLDYMVPTYYILTTAEASSNLGRYDGVKYGYRASDATDLASLYKKSRSQGFGKEVQRRILLGTFVLSANYYDAYYTKAQRVRRLIKEQTDELLRQYDFLILPTSPTTAFRIGENTKDPLAMYLADIFTVQASLAGVPAISLPIGNDQAGLPIGMQVMSGAFREAEMLAFAKHLTESVVASAVAP</sequence>
<dbReference type="EMBL" id="LNAL01000006">
    <property type="protein sequence ID" value="KUG08216.1"/>
    <property type="molecule type" value="Genomic_DNA"/>
</dbReference>
<dbReference type="InterPro" id="IPR036928">
    <property type="entry name" value="AS_sf"/>
</dbReference>
<dbReference type="GO" id="GO:0006412">
    <property type="term" value="P:translation"/>
    <property type="evidence" value="ECO:0007669"/>
    <property type="project" value="UniProtKB-UniRule"/>
</dbReference>
<dbReference type="GO" id="GO:0030956">
    <property type="term" value="C:glutamyl-tRNA(Gln) amidotransferase complex"/>
    <property type="evidence" value="ECO:0007669"/>
    <property type="project" value="InterPro"/>
</dbReference>
<evidence type="ECO:0000313" key="10">
    <source>
        <dbReference type="Proteomes" id="UP000054223"/>
    </source>
</evidence>
<gene>
    <name evidence="7 9" type="primary">gatA</name>
    <name evidence="9" type="ORF">ASU33_08495</name>
</gene>
<dbReference type="Gene3D" id="3.90.1300.10">
    <property type="entry name" value="Amidase signature (AS) domain"/>
    <property type="match status" value="1"/>
</dbReference>
<evidence type="ECO:0000256" key="6">
    <source>
        <dbReference type="ARBA" id="ARBA00022917"/>
    </source>
</evidence>
<feature type="active site" description="Charge relay system" evidence="7">
    <location>
        <position position="76"/>
    </location>
</feature>
<comment type="subunit">
    <text evidence="1 7">Heterotrimer of A, B and C subunits.</text>
</comment>
<keyword evidence="3 7" id="KW-0436">Ligase</keyword>
<feature type="domain" description="Amidase" evidence="8">
    <location>
        <begin position="24"/>
        <end position="464"/>
    </location>
</feature>
<evidence type="ECO:0000256" key="1">
    <source>
        <dbReference type="ARBA" id="ARBA00011123"/>
    </source>
</evidence>
<dbReference type="InterPro" id="IPR004412">
    <property type="entry name" value="GatA"/>
</dbReference>
<evidence type="ECO:0000313" key="9">
    <source>
        <dbReference type="EMBL" id="KUG08216.1"/>
    </source>
</evidence>
<evidence type="ECO:0000259" key="8">
    <source>
        <dbReference type="Pfam" id="PF01425"/>
    </source>
</evidence>
<dbReference type="GO" id="GO:0005524">
    <property type="term" value="F:ATP binding"/>
    <property type="evidence" value="ECO:0007669"/>
    <property type="project" value="UniProtKB-KW"/>
</dbReference>
<comment type="catalytic activity">
    <reaction evidence="7">
        <text>L-glutamyl-tRNA(Gln) + L-glutamine + ATP + H2O = L-glutaminyl-tRNA(Gln) + L-glutamate + ADP + phosphate + H(+)</text>
        <dbReference type="Rhea" id="RHEA:17521"/>
        <dbReference type="Rhea" id="RHEA-COMP:9681"/>
        <dbReference type="Rhea" id="RHEA-COMP:9684"/>
        <dbReference type="ChEBI" id="CHEBI:15377"/>
        <dbReference type="ChEBI" id="CHEBI:15378"/>
        <dbReference type="ChEBI" id="CHEBI:29985"/>
        <dbReference type="ChEBI" id="CHEBI:30616"/>
        <dbReference type="ChEBI" id="CHEBI:43474"/>
        <dbReference type="ChEBI" id="CHEBI:58359"/>
        <dbReference type="ChEBI" id="CHEBI:78520"/>
        <dbReference type="ChEBI" id="CHEBI:78521"/>
        <dbReference type="ChEBI" id="CHEBI:456216"/>
        <dbReference type="EC" id="6.3.5.7"/>
    </reaction>
</comment>
<dbReference type="InterPro" id="IPR000120">
    <property type="entry name" value="Amidase"/>
</dbReference>
<dbReference type="SUPFAM" id="SSF75304">
    <property type="entry name" value="Amidase signature (AS) enzymes"/>
    <property type="match status" value="1"/>
</dbReference>
<proteinExistence type="inferred from homology"/>
<dbReference type="HAMAP" id="MF_00120">
    <property type="entry name" value="GatA"/>
    <property type="match status" value="1"/>
</dbReference>
<organism evidence="9 10">
    <name type="scientific">Solirubrum puertoriconensis</name>
    <dbReference type="NCBI Taxonomy" id="1751427"/>
    <lineage>
        <taxon>Bacteria</taxon>
        <taxon>Pseudomonadati</taxon>
        <taxon>Bacteroidota</taxon>
        <taxon>Cytophagia</taxon>
        <taxon>Cytophagales</taxon>
    </lineage>
</organism>
<dbReference type="OrthoDB" id="9811471at2"/>
<dbReference type="PANTHER" id="PTHR11895">
    <property type="entry name" value="TRANSAMIDASE"/>
    <property type="match status" value="1"/>
</dbReference>
<comment type="caution">
    <text evidence="9">The sequence shown here is derived from an EMBL/GenBank/DDBJ whole genome shotgun (WGS) entry which is preliminary data.</text>
</comment>
<dbReference type="Proteomes" id="UP000054223">
    <property type="component" value="Unassembled WGS sequence"/>
</dbReference>
<reference evidence="9 10" key="1">
    <citation type="submission" date="2015-11" db="EMBL/GenBank/DDBJ databases">
        <title>Solirubrum puertoriconensis gen. nov. an environmental bacteria isolated in Puerto Rico.</title>
        <authorList>
            <person name="Cuebas-Irizarry M.F."/>
            <person name="Montalvo-Rodriguez R."/>
        </authorList>
    </citation>
    <scope>NUCLEOTIDE SEQUENCE [LARGE SCALE GENOMIC DNA]</scope>
    <source>
        <strain evidence="9 10">MC1A</strain>
    </source>
</reference>
<dbReference type="InterPro" id="IPR023631">
    <property type="entry name" value="Amidase_dom"/>
</dbReference>
<name>A0A9X0HLN1_SOLP1</name>
<keyword evidence="5 7" id="KW-0067">ATP-binding</keyword>
<evidence type="ECO:0000256" key="5">
    <source>
        <dbReference type="ARBA" id="ARBA00022840"/>
    </source>
</evidence>
<feature type="active site" description="Charge relay system" evidence="7">
    <location>
        <position position="151"/>
    </location>
</feature>
<dbReference type="RefSeq" id="WP_059069437.1">
    <property type="nucleotide sequence ID" value="NZ_LNAL01000006.1"/>
</dbReference>
<evidence type="ECO:0000256" key="2">
    <source>
        <dbReference type="ARBA" id="ARBA00014428"/>
    </source>
</evidence>
<dbReference type="GO" id="GO:0050567">
    <property type="term" value="F:glutaminyl-tRNA synthase (glutamine-hydrolyzing) activity"/>
    <property type="evidence" value="ECO:0007669"/>
    <property type="project" value="UniProtKB-UniRule"/>
</dbReference>
<dbReference type="NCBIfam" id="TIGR00132">
    <property type="entry name" value="gatA"/>
    <property type="match status" value="1"/>
</dbReference>
<dbReference type="Pfam" id="PF01425">
    <property type="entry name" value="Amidase"/>
    <property type="match status" value="1"/>
</dbReference>
<feature type="active site" description="Acyl-ester intermediate" evidence="7">
    <location>
        <position position="175"/>
    </location>
</feature>
<dbReference type="AlphaFoldDB" id="A0A9X0HLN1"/>
<keyword evidence="4 7" id="KW-0547">Nucleotide-binding</keyword>
<dbReference type="PANTHER" id="PTHR11895:SF7">
    <property type="entry name" value="GLUTAMYL-TRNA(GLN) AMIDOTRANSFERASE SUBUNIT A, MITOCHONDRIAL"/>
    <property type="match status" value="1"/>
</dbReference>
<evidence type="ECO:0000256" key="7">
    <source>
        <dbReference type="HAMAP-Rule" id="MF_00120"/>
    </source>
</evidence>
<protein>
    <recommendedName>
        <fullName evidence="2 7">Glutamyl-tRNA(Gln) amidotransferase subunit A</fullName>
        <shortName evidence="7">Glu-ADT subunit A</shortName>
        <ecNumber evidence="7">6.3.5.7</ecNumber>
    </recommendedName>
</protein>
<keyword evidence="10" id="KW-1185">Reference proteome</keyword>
<comment type="function">
    <text evidence="7">Allows the formation of correctly charged Gln-tRNA(Gln) through the transamidation of misacylated Glu-tRNA(Gln) in organisms which lack glutaminyl-tRNA synthetase. The reaction takes place in the presence of glutamine and ATP through an activated gamma-phospho-Glu-tRNA(Gln).</text>
</comment>
<accession>A0A9X0HLN1</accession>
<dbReference type="EC" id="6.3.5.7" evidence="7"/>